<dbReference type="Proteomes" id="UP001305414">
    <property type="component" value="Unassembled WGS sequence"/>
</dbReference>
<name>A0AAN7UXN4_9PEZI</name>
<dbReference type="EMBL" id="JAWHQM010000039">
    <property type="protein sequence ID" value="KAK5634286.1"/>
    <property type="molecule type" value="Genomic_DNA"/>
</dbReference>
<keyword evidence="2" id="KW-1185">Reference proteome</keyword>
<accession>A0AAN7UXN4</accession>
<comment type="caution">
    <text evidence="1">The sequence shown here is derived from an EMBL/GenBank/DDBJ whole genome shotgun (WGS) entry which is preliminary data.</text>
</comment>
<proteinExistence type="predicted"/>
<evidence type="ECO:0000313" key="2">
    <source>
        <dbReference type="Proteomes" id="UP001305414"/>
    </source>
</evidence>
<evidence type="ECO:0000313" key="1">
    <source>
        <dbReference type="EMBL" id="KAK5634286.1"/>
    </source>
</evidence>
<protein>
    <submittedName>
        <fullName evidence="1">Uncharacterized protein</fullName>
    </submittedName>
</protein>
<dbReference type="AlphaFoldDB" id="A0AAN7UXN4"/>
<organism evidence="1 2">
    <name type="scientific">Xylaria bambusicola</name>
    <dbReference type="NCBI Taxonomy" id="326684"/>
    <lineage>
        <taxon>Eukaryota</taxon>
        <taxon>Fungi</taxon>
        <taxon>Dikarya</taxon>
        <taxon>Ascomycota</taxon>
        <taxon>Pezizomycotina</taxon>
        <taxon>Sordariomycetes</taxon>
        <taxon>Xylariomycetidae</taxon>
        <taxon>Xylariales</taxon>
        <taxon>Xylariaceae</taxon>
        <taxon>Xylaria</taxon>
    </lineage>
</organism>
<sequence length="137" mass="15698">MVLLAKPEVVRFPLRILIPHLELELPHQLGNQLVYLGYGDVFTDTSARTSTEVQHVSVHVDGILPVLQPPRRPILIRVRAENGFIEMYYCGVHTYSVTRGYEGAAELETFRRGYSWYGQLNTRMHAQSLLDTSTEER</sequence>
<gene>
    <name evidence="1" type="ORF">RRF57_010000</name>
</gene>
<reference evidence="1 2" key="1">
    <citation type="submission" date="2023-10" db="EMBL/GenBank/DDBJ databases">
        <title>Draft genome sequence of Xylaria bambusicola isolate GMP-LS, the root and basal stem rot pathogen of sugarcane in Indonesia.</title>
        <authorList>
            <person name="Selvaraj P."/>
            <person name="Muralishankar V."/>
            <person name="Muruganantham S."/>
            <person name="Sp S."/>
            <person name="Haryani S."/>
            <person name="Lau K.J.X."/>
            <person name="Naqvi N.I."/>
        </authorList>
    </citation>
    <scope>NUCLEOTIDE SEQUENCE [LARGE SCALE GENOMIC DNA]</scope>
    <source>
        <strain evidence="1">GMP-LS</strain>
    </source>
</reference>